<dbReference type="AlphaFoldDB" id="A0AAD6IU79"/>
<comment type="caution">
    <text evidence="3">The sequence shown here is derived from an EMBL/GenBank/DDBJ whole genome shotgun (WGS) entry which is preliminary data.</text>
</comment>
<accession>A0AAD6IU79</accession>
<feature type="region of interest" description="Disordered" evidence="2">
    <location>
        <begin position="368"/>
        <end position="433"/>
    </location>
</feature>
<keyword evidence="1" id="KW-0175">Coiled coil</keyword>
<evidence type="ECO:0000256" key="1">
    <source>
        <dbReference type="SAM" id="Coils"/>
    </source>
</evidence>
<feature type="region of interest" description="Disordered" evidence="2">
    <location>
        <begin position="1"/>
        <end position="27"/>
    </location>
</feature>
<keyword evidence="4" id="KW-1185">Reference proteome</keyword>
<dbReference type="EMBL" id="JAQGDS010000008">
    <property type="protein sequence ID" value="KAJ6258546.1"/>
    <property type="molecule type" value="Genomic_DNA"/>
</dbReference>
<evidence type="ECO:0000313" key="3">
    <source>
        <dbReference type="EMBL" id="KAJ6258546.1"/>
    </source>
</evidence>
<feature type="compositionally biased region" description="Basic residues" evidence="2">
    <location>
        <begin position="1"/>
        <end position="10"/>
    </location>
</feature>
<proteinExistence type="predicted"/>
<sequence>MAGKKGSRGRKGTDTTKKTKKAEAPENTLQKVDKVIKEGHSELQTLLALLKDTELSEASRLRLNRFKEGLIDEITELEALHNSWIISMGDNNMSHLDSKFDKLRILKDPFKNIVSRELMAVHKERERELAKRKEKIEQRLCYLTIEARDRIGDWVLALPDSFVEVPTIKLRMSGHEGCFDEIMDLKKQLLVAWREKLDLHKENQRLQGLLDRRQSLLDEQQIQIDELLERPIRAPKPDTAERYKYEEEGGLLASERSLNIRHVYGSDPEPATTTVTTTTNSQYRSPAGRVAKRRHRKKENVRSKRAQERLAAASSFQLEISDLEDSKEVRELTDRFGKQSLHEAVVPASAPVAPAATAATTETAMKMTTETGSSNADRVILPPPKRKKSSAKTDPQGSSLVRPLPDTAIGQRTKSNVGDPLRCRPVGKEAERE</sequence>
<evidence type="ECO:0000313" key="4">
    <source>
        <dbReference type="Proteomes" id="UP001221413"/>
    </source>
</evidence>
<gene>
    <name evidence="3" type="ORF">Dda_6590</name>
</gene>
<organism evidence="3 4">
    <name type="scientific">Drechslerella dactyloides</name>
    <name type="common">Nematode-trapping fungus</name>
    <name type="synonym">Arthrobotrys dactyloides</name>
    <dbReference type="NCBI Taxonomy" id="74499"/>
    <lineage>
        <taxon>Eukaryota</taxon>
        <taxon>Fungi</taxon>
        <taxon>Dikarya</taxon>
        <taxon>Ascomycota</taxon>
        <taxon>Pezizomycotina</taxon>
        <taxon>Orbiliomycetes</taxon>
        <taxon>Orbiliales</taxon>
        <taxon>Orbiliaceae</taxon>
        <taxon>Drechslerella</taxon>
    </lineage>
</organism>
<protein>
    <submittedName>
        <fullName evidence="3">Uncharacterized protein</fullName>
    </submittedName>
</protein>
<reference evidence="3" key="1">
    <citation type="submission" date="2023-01" db="EMBL/GenBank/DDBJ databases">
        <title>The chitinases involved in constricting ring structure development in the nematode-trapping fungus Drechslerella dactyloides.</title>
        <authorList>
            <person name="Wang R."/>
            <person name="Zhang L."/>
            <person name="Tang P."/>
            <person name="Li S."/>
            <person name="Liang L."/>
        </authorList>
    </citation>
    <scope>NUCLEOTIDE SEQUENCE</scope>
    <source>
        <strain evidence="3">YMF1.00031</strain>
    </source>
</reference>
<dbReference type="Proteomes" id="UP001221413">
    <property type="component" value="Unassembled WGS sequence"/>
</dbReference>
<evidence type="ECO:0000256" key="2">
    <source>
        <dbReference type="SAM" id="MobiDB-lite"/>
    </source>
</evidence>
<name>A0AAD6IU79_DREDA</name>
<feature type="coiled-coil region" evidence="1">
    <location>
        <begin position="199"/>
        <end position="230"/>
    </location>
</feature>
<feature type="compositionally biased region" description="Basic and acidic residues" evidence="2">
    <location>
        <begin position="11"/>
        <end position="24"/>
    </location>
</feature>